<sequence length="266" mass="29872">MRMGTASTGFLIMKALEQSVFSKSFDVFLSGAVYFFSDETTQESFLRWVANYIEGYFFYIGLQYKALAKPVSTEEGEAKSLLDIELPADLKPRLISCLQDAFNIPWRGDETREKVTGKGAGHRDFDRWHPSMVLPEMGASEGKEGKFKQCVGFRVRAVPPDQRYVFSRTRHDITLEVMQKGAVAAASFFGAGGLVGGALKVTDMLIANAEEENLTAAEQKLQIINERAADAREKKWSRSQKEETHVKGSQMARYIRAMSWEGEEIL</sequence>
<feature type="coiled-coil region" evidence="1">
    <location>
        <begin position="206"/>
        <end position="234"/>
    </location>
</feature>
<name>A0A0G4HIQ6_9ALVE</name>
<dbReference type="VEuPathDB" id="CryptoDB:Cvel_6976"/>
<protein>
    <submittedName>
        <fullName evidence="2">Uncharacterized protein</fullName>
    </submittedName>
</protein>
<dbReference type="AlphaFoldDB" id="A0A0G4HIQ6"/>
<accession>A0A0G4HIQ6</accession>
<evidence type="ECO:0000313" key="2">
    <source>
        <dbReference type="EMBL" id="CEM43893.1"/>
    </source>
</evidence>
<organism evidence="2">
    <name type="scientific">Chromera velia CCMP2878</name>
    <dbReference type="NCBI Taxonomy" id="1169474"/>
    <lineage>
        <taxon>Eukaryota</taxon>
        <taxon>Sar</taxon>
        <taxon>Alveolata</taxon>
        <taxon>Colpodellida</taxon>
        <taxon>Chromeraceae</taxon>
        <taxon>Chromera</taxon>
    </lineage>
</organism>
<proteinExistence type="predicted"/>
<dbReference type="EMBL" id="CDMZ01002787">
    <property type="protein sequence ID" value="CEM43893.1"/>
    <property type="molecule type" value="Genomic_DNA"/>
</dbReference>
<gene>
    <name evidence="2" type="ORF">Cvel_6976</name>
</gene>
<reference evidence="2" key="1">
    <citation type="submission" date="2014-11" db="EMBL/GenBank/DDBJ databases">
        <authorList>
            <person name="Otto D Thomas"/>
            <person name="Naeem Raeece"/>
        </authorList>
    </citation>
    <scope>NUCLEOTIDE SEQUENCE</scope>
</reference>
<keyword evidence="1" id="KW-0175">Coiled coil</keyword>
<evidence type="ECO:0000256" key="1">
    <source>
        <dbReference type="SAM" id="Coils"/>
    </source>
</evidence>